<dbReference type="EMBL" id="MT145014">
    <property type="protein sequence ID" value="QJI02588.1"/>
    <property type="molecule type" value="Genomic_DNA"/>
</dbReference>
<protein>
    <submittedName>
        <fullName evidence="1">Uncharacterized protein</fullName>
    </submittedName>
</protein>
<evidence type="ECO:0000313" key="1">
    <source>
        <dbReference type="EMBL" id="QJI02588.1"/>
    </source>
</evidence>
<accession>A0A6M3XZY5</accession>
<sequence length="368" mass="41387">MMTNWIPQYITNGITESSNSQTLMKDLPKNEQVGMLMLELRKTNSATIYNTRSIMDEITKIEIIADGSKVIASAQPEVLSYLAFVAQGGEVPDHRFFKGGAAVQRLHLPIWFGRYPWDEEYLLDTGQYSTVQVWITYALDTAYSASGSFQHTITYWRPLTKLPVKGFIRSREIKVEVPSAAAQTIRHDLPVTYPWHLVGARIHDVDQDINTNLTGIELNIDSGRLLLVDTDADEIYYENMRKFRPAHGYVNQPVVIGAETDVQTFGEWAFPRGAVTVSGNRLPVLTGLAGETVDITVYVADTGVAATDAIPIALDMPSSMPHKCMLIGDFRKWPFPIRNYKEAWIDYVMAAYTITLRTFVQEVVAEKL</sequence>
<gene>
    <name evidence="1" type="ORF">TM448B03413_0005</name>
</gene>
<dbReference type="AlphaFoldDB" id="A0A6M3XZY5"/>
<reference evidence="1" key="1">
    <citation type="submission" date="2020-03" db="EMBL/GenBank/DDBJ databases">
        <title>The deep terrestrial virosphere.</title>
        <authorList>
            <person name="Holmfeldt K."/>
            <person name="Nilsson E."/>
            <person name="Simone D."/>
            <person name="Lopez-Fernandez M."/>
            <person name="Wu X."/>
            <person name="de Brujin I."/>
            <person name="Lundin D."/>
            <person name="Andersson A."/>
            <person name="Bertilsson S."/>
            <person name="Dopson M."/>
        </authorList>
    </citation>
    <scope>NUCLEOTIDE SEQUENCE</scope>
    <source>
        <strain evidence="1">TM448B03413</strain>
    </source>
</reference>
<name>A0A6M3XZY5_9ZZZZ</name>
<proteinExistence type="predicted"/>
<organism evidence="1">
    <name type="scientific">viral metagenome</name>
    <dbReference type="NCBI Taxonomy" id="1070528"/>
    <lineage>
        <taxon>unclassified sequences</taxon>
        <taxon>metagenomes</taxon>
        <taxon>organismal metagenomes</taxon>
    </lineage>
</organism>